<proteinExistence type="predicted"/>
<sequence>MTSHVKSLSDAVIGWVNNSMSFDLIGIFVEMLLESVLRKTAVGEDSDADDSEHVFDSNGHACIVLKQDSSGPVYGQNDEHTAQLFQQILETDISQEIRQISAIFTELRHKLSSPSHFQTWMQYFRPIQPFFSLLDQFCQRPPRDLSFLHNPIFVPSFHDLRLSFLEESPGQSEDEYVLSSLFPDPFELSSIKDPNSPPHLQKFLTDLCTFPGESSISMAFKDVSLNILADLNSILHPSPALPHPPRPFLLPLSEPRQSEDGTIFLRSLGNVMPLSKFTNFLVSRNIPISSLTVMKWYIESILGVEARFNFRLADSPLQVDDIIVDNLFRSHIHPLPSISASGNVHENNCSVSSEIQLTSKYFVTLIDILNQNHLIFVPTYSARDLLRSAAVDIQNWYSQKQITNFDHELLNDSLSLVLSQLLSEYLPLLENNDESRWDVFLHTLDQKATGQRKECDILFLMDDIFEPARYSILADVESHFHYLHGNHPFSSDPTIPLSNEDTDSEPTTEIFHSQAGSLATHSRSDPHWEGDESSIYALLSDVNGSKLTSKWSLGSNTTRSSRTLTTNPTSLQLQGARFTEPQFSSTGVLAVPEFPPEDKKSKINRHREEGREILDSLHQITTWAPNKHVISSKSSDFQDFTIDASRLQKLEMDALRYQRERTVKMTEWVENTPENLHRYPLLAWCDPAFSPTSPTSLVGHETMKTLSSFLASTCEAEEVIEWNVCHPFLVYVHLAWVRYVG</sequence>
<evidence type="ECO:0000313" key="1">
    <source>
        <dbReference type="EMBL" id="KAK2959478.1"/>
    </source>
</evidence>
<dbReference type="Proteomes" id="UP001281761">
    <property type="component" value="Unassembled WGS sequence"/>
</dbReference>
<gene>
    <name evidence="1" type="ORF">BLNAU_5527</name>
</gene>
<evidence type="ECO:0000313" key="2">
    <source>
        <dbReference type="Proteomes" id="UP001281761"/>
    </source>
</evidence>
<name>A0ABQ9Y6Y9_9EUKA</name>
<reference evidence="1 2" key="1">
    <citation type="journal article" date="2022" name="bioRxiv">
        <title>Genomics of Preaxostyla Flagellates Illuminates Evolutionary Transitions and the Path Towards Mitochondrial Loss.</title>
        <authorList>
            <person name="Novak L.V.F."/>
            <person name="Treitli S.C."/>
            <person name="Pyrih J."/>
            <person name="Halakuc P."/>
            <person name="Pipaliya S.V."/>
            <person name="Vacek V."/>
            <person name="Brzon O."/>
            <person name="Soukal P."/>
            <person name="Eme L."/>
            <person name="Dacks J.B."/>
            <person name="Karnkowska A."/>
            <person name="Elias M."/>
            <person name="Hampl V."/>
        </authorList>
    </citation>
    <scope>NUCLEOTIDE SEQUENCE [LARGE SCALE GENOMIC DNA]</scope>
    <source>
        <strain evidence="1">NAU3</strain>
        <tissue evidence="1">Gut</tissue>
    </source>
</reference>
<keyword evidence="2" id="KW-1185">Reference proteome</keyword>
<protein>
    <submittedName>
        <fullName evidence="1">Uncharacterized protein</fullName>
    </submittedName>
</protein>
<accession>A0ABQ9Y6Y9</accession>
<organism evidence="1 2">
    <name type="scientific">Blattamonas nauphoetae</name>
    <dbReference type="NCBI Taxonomy" id="2049346"/>
    <lineage>
        <taxon>Eukaryota</taxon>
        <taxon>Metamonada</taxon>
        <taxon>Preaxostyla</taxon>
        <taxon>Oxymonadida</taxon>
        <taxon>Blattamonas</taxon>
    </lineage>
</organism>
<comment type="caution">
    <text evidence="1">The sequence shown here is derived from an EMBL/GenBank/DDBJ whole genome shotgun (WGS) entry which is preliminary data.</text>
</comment>
<dbReference type="EMBL" id="JARBJD010000029">
    <property type="protein sequence ID" value="KAK2959478.1"/>
    <property type="molecule type" value="Genomic_DNA"/>
</dbReference>